<evidence type="ECO:0000313" key="2">
    <source>
        <dbReference type="EMBL" id="KAG6582034.1"/>
    </source>
</evidence>
<accession>A0AAV6MII1</accession>
<comment type="caution">
    <text evidence="2">The sequence shown here is derived from an EMBL/GenBank/DDBJ whole genome shotgun (WGS) entry which is preliminary data.</text>
</comment>
<keyword evidence="1" id="KW-1133">Transmembrane helix</keyword>
<dbReference type="Proteomes" id="UP000685013">
    <property type="component" value="Chromosome 14"/>
</dbReference>
<reference evidence="2 3" key="1">
    <citation type="journal article" date="2021" name="Hortic Res">
        <title>The domestication of Cucurbita argyrosperma as revealed by the genome of its wild relative.</title>
        <authorList>
            <person name="Barrera-Redondo J."/>
            <person name="Sanchez-de la Vega G."/>
            <person name="Aguirre-Liguori J.A."/>
            <person name="Castellanos-Morales G."/>
            <person name="Gutierrez-Guerrero Y.T."/>
            <person name="Aguirre-Dugua X."/>
            <person name="Aguirre-Planter E."/>
            <person name="Tenaillon M.I."/>
            <person name="Lira-Saade R."/>
            <person name="Eguiarte L.E."/>
        </authorList>
    </citation>
    <scope>NUCLEOTIDE SEQUENCE [LARGE SCALE GENOMIC DNA]</scope>
    <source>
        <strain evidence="2">JBR-2021</strain>
    </source>
</reference>
<dbReference type="EMBL" id="JAGKQH010000014">
    <property type="protein sequence ID" value="KAG6582034.1"/>
    <property type="molecule type" value="Genomic_DNA"/>
</dbReference>
<feature type="non-terminal residue" evidence="2">
    <location>
        <position position="1"/>
    </location>
</feature>
<proteinExistence type="predicted"/>
<keyword evidence="1" id="KW-0472">Membrane</keyword>
<keyword evidence="1" id="KW-0812">Transmembrane</keyword>
<evidence type="ECO:0000313" key="3">
    <source>
        <dbReference type="Proteomes" id="UP000685013"/>
    </source>
</evidence>
<keyword evidence="3" id="KW-1185">Reference proteome</keyword>
<organism evidence="2 3">
    <name type="scientific">Cucurbita argyrosperma subsp. sororia</name>
    <dbReference type="NCBI Taxonomy" id="37648"/>
    <lineage>
        <taxon>Eukaryota</taxon>
        <taxon>Viridiplantae</taxon>
        <taxon>Streptophyta</taxon>
        <taxon>Embryophyta</taxon>
        <taxon>Tracheophyta</taxon>
        <taxon>Spermatophyta</taxon>
        <taxon>Magnoliopsida</taxon>
        <taxon>eudicotyledons</taxon>
        <taxon>Gunneridae</taxon>
        <taxon>Pentapetalae</taxon>
        <taxon>rosids</taxon>
        <taxon>fabids</taxon>
        <taxon>Cucurbitales</taxon>
        <taxon>Cucurbitaceae</taxon>
        <taxon>Cucurbiteae</taxon>
        <taxon>Cucurbita</taxon>
    </lineage>
</organism>
<sequence>MGQIKTGGRESRGKEATMADWGPVVVAVVLFILLSPGLVVQVHGAEKFIEFGNFETSATSIFLHSLIFFALFCLFTLVLHLHIYI</sequence>
<dbReference type="PANTHER" id="PTHR33128:SF55">
    <property type="entry name" value="TRANSMEMBRANE PROTEIN"/>
    <property type="match status" value="1"/>
</dbReference>
<evidence type="ECO:0008006" key="4">
    <source>
        <dbReference type="Google" id="ProtNLM"/>
    </source>
</evidence>
<feature type="transmembrane region" description="Helical" evidence="1">
    <location>
        <begin position="21"/>
        <end position="41"/>
    </location>
</feature>
<evidence type="ECO:0000256" key="1">
    <source>
        <dbReference type="SAM" id="Phobius"/>
    </source>
</evidence>
<feature type="transmembrane region" description="Helical" evidence="1">
    <location>
        <begin position="61"/>
        <end position="84"/>
    </location>
</feature>
<gene>
    <name evidence="2" type="ORF">SDJN03_22036</name>
</gene>
<dbReference type="PANTHER" id="PTHR33128">
    <property type="entry name" value="OS05G0103400 PROTEIN"/>
    <property type="match status" value="1"/>
</dbReference>
<dbReference type="InterPro" id="IPR021775">
    <property type="entry name" value="DUF3339"/>
</dbReference>
<protein>
    <recommendedName>
        <fullName evidence="4">Transmembrane protein</fullName>
    </recommendedName>
</protein>
<name>A0AAV6MII1_9ROSI</name>
<dbReference type="Pfam" id="PF11820">
    <property type="entry name" value="DUF3339"/>
    <property type="match status" value="1"/>
</dbReference>
<dbReference type="AlphaFoldDB" id="A0AAV6MII1"/>